<accession>A0A0C3BVQ6</accession>
<dbReference type="InterPro" id="IPR013902">
    <property type="entry name" value="Mug135-like_C"/>
</dbReference>
<evidence type="ECO:0000259" key="2">
    <source>
        <dbReference type="Pfam" id="PF08593"/>
    </source>
</evidence>
<evidence type="ECO:0000256" key="1">
    <source>
        <dbReference type="ARBA" id="ARBA00005788"/>
    </source>
</evidence>
<dbReference type="InParanoid" id="A0A0C3BVQ6"/>
<evidence type="ECO:0000313" key="3">
    <source>
        <dbReference type="EMBL" id="KIM81462.1"/>
    </source>
</evidence>
<keyword evidence="4" id="KW-1185">Reference proteome</keyword>
<comment type="similarity">
    <text evidence="1">Belongs to the UPF0612 family.</text>
</comment>
<evidence type="ECO:0000313" key="4">
    <source>
        <dbReference type="Proteomes" id="UP000054166"/>
    </source>
</evidence>
<sequence length="97" mass="10687">MRLFQGARLSHAYFYSHKMNGDGSIYPFVVVPSNDGTNHTAQPHNLPALTSVAVIDHLQMPISNRFLQGYDENVPPGHGAVTECRRLVKIAIGCRAL</sequence>
<dbReference type="EMBL" id="KN832999">
    <property type="protein sequence ID" value="KIM81462.1"/>
    <property type="molecule type" value="Genomic_DNA"/>
</dbReference>
<reference evidence="4" key="2">
    <citation type="submission" date="2015-01" db="EMBL/GenBank/DDBJ databases">
        <title>Evolutionary Origins and Diversification of the Mycorrhizal Mutualists.</title>
        <authorList>
            <consortium name="DOE Joint Genome Institute"/>
            <consortium name="Mycorrhizal Genomics Consortium"/>
            <person name="Kohler A."/>
            <person name="Kuo A."/>
            <person name="Nagy L.G."/>
            <person name="Floudas D."/>
            <person name="Copeland A."/>
            <person name="Barry K.W."/>
            <person name="Cichocki N."/>
            <person name="Veneault-Fourrey C."/>
            <person name="LaButti K."/>
            <person name="Lindquist E.A."/>
            <person name="Lipzen A."/>
            <person name="Lundell T."/>
            <person name="Morin E."/>
            <person name="Murat C."/>
            <person name="Riley R."/>
            <person name="Ohm R."/>
            <person name="Sun H."/>
            <person name="Tunlid A."/>
            <person name="Henrissat B."/>
            <person name="Grigoriev I.V."/>
            <person name="Hibbett D.S."/>
            <person name="Martin F."/>
        </authorList>
    </citation>
    <scope>NUCLEOTIDE SEQUENCE [LARGE SCALE GENOMIC DNA]</scope>
    <source>
        <strain evidence="4">F 1598</strain>
    </source>
</reference>
<dbReference type="Proteomes" id="UP000054166">
    <property type="component" value="Unassembled WGS sequence"/>
</dbReference>
<dbReference type="OrthoDB" id="3230244at2759"/>
<dbReference type="HOGENOM" id="CLU_2347476_0_0_1"/>
<protein>
    <recommendedName>
        <fullName evidence="2">Mug135-like C-terminal domain-containing protein</fullName>
    </recommendedName>
</protein>
<reference evidence="3 4" key="1">
    <citation type="submission" date="2014-04" db="EMBL/GenBank/DDBJ databases">
        <authorList>
            <consortium name="DOE Joint Genome Institute"/>
            <person name="Kuo A."/>
            <person name="Tarkka M."/>
            <person name="Buscot F."/>
            <person name="Kohler A."/>
            <person name="Nagy L.G."/>
            <person name="Floudas D."/>
            <person name="Copeland A."/>
            <person name="Barry K.W."/>
            <person name="Cichocki N."/>
            <person name="Veneault-Fourrey C."/>
            <person name="LaButti K."/>
            <person name="Lindquist E.A."/>
            <person name="Lipzen A."/>
            <person name="Lundell T."/>
            <person name="Morin E."/>
            <person name="Murat C."/>
            <person name="Sun H."/>
            <person name="Tunlid A."/>
            <person name="Henrissat B."/>
            <person name="Grigoriev I.V."/>
            <person name="Hibbett D.S."/>
            <person name="Martin F."/>
            <person name="Nordberg H.P."/>
            <person name="Cantor M.N."/>
            <person name="Hua S.X."/>
        </authorList>
    </citation>
    <scope>NUCLEOTIDE SEQUENCE [LARGE SCALE GENOMIC DNA]</scope>
    <source>
        <strain evidence="3 4">F 1598</strain>
    </source>
</reference>
<name>A0A0C3BVQ6_PILCF</name>
<gene>
    <name evidence="3" type="ORF">PILCRDRAFT_8812</name>
</gene>
<dbReference type="AlphaFoldDB" id="A0A0C3BVQ6"/>
<organism evidence="3 4">
    <name type="scientific">Piloderma croceum (strain F 1598)</name>
    <dbReference type="NCBI Taxonomy" id="765440"/>
    <lineage>
        <taxon>Eukaryota</taxon>
        <taxon>Fungi</taxon>
        <taxon>Dikarya</taxon>
        <taxon>Basidiomycota</taxon>
        <taxon>Agaricomycotina</taxon>
        <taxon>Agaricomycetes</taxon>
        <taxon>Agaricomycetidae</taxon>
        <taxon>Atheliales</taxon>
        <taxon>Atheliaceae</taxon>
        <taxon>Piloderma</taxon>
    </lineage>
</organism>
<feature type="domain" description="Mug135-like C-terminal" evidence="2">
    <location>
        <begin position="19"/>
        <end position="95"/>
    </location>
</feature>
<proteinExistence type="inferred from homology"/>
<dbReference type="Pfam" id="PF08593">
    <property type="entry name" value="Mug135_C"/>
    <property type="match status" value="1"/>
</dbReference>